<dbReference type="RefSeq" id="WP_154535634.1">
    <property type="nucleotide sequence ID" value="NZ_VUNG01000083.1"/>
</dbReference>
<name>A0A7K0KJE8_9BACT</name>
<comment type="caution">
    <text evidence="1">The sequence shown here is derived from an EMBL/GenBank/DDBJ whole genome shotgun (WGS) entry which is preliminary data.</text>
</comment>
<gene>
    <name evidence="1" type="ORF">FYJ73_15450</name>
</gene>
<protein>
    <submittedName>
        <fullName evidence="1">Uncharacterized protein</fullName>
    </submittedName>
</protein>
<dbReference type="Proteomes" id="UP000438914">
    <property type="component" value="Unassembled WGS sequence"/>
</dbReference>
<evidence type="ECO:0000313" key="2">
    <source>
        <dbReference type="Proteomes" id="UP000438914"/>
    </source>
</evidence>
<dbReference type="AlphaFoldDB" id="A0A7K0KJE8"/>
<keyword evidence="2" id="KW-1185">Reference proteome</keyword>
<sequence>MRQKNESRLFNQMLIMRGIEEEYQQLCKSEKSVSTERVELLLGEVDAFLDEVLAILRDEGDNEKPE</sequence>
<dbReference type="EMBL" id="VUNG01000083">
    <property type="protein sequence ID" value="MST86041.1"/>
    <property type="molecule type" value="Genomic_DNA"/>
</dbReference>
<evidence type="ECO:0000313" key="1">
    <source>
        <dbReference type="EMBL" id="MST86041.1"/>
    </source>
</evidence>
<accession>A0A7K0KJE8</accession>
<proteinExistence type="predicted"/>
<reference evidence="1 2" key="1">
    <citation type="submission" date="2019-08" db="EMBL/GenBank/DDBJ databases">
        <title>In-depth cultivation of the pig gut microbiome towards novel bacterial diversity and tailored functional studies.</title>
        <authorList>
            <person name="Wylensek D."/>
            <person name="Hitch T.C.A."/>
            <person name="Clavel T."/>
        </authorList>
    </citation>
    <scope>NUCLEOTIDE SEQUENCE [LARGE SCALE GENOMIC DNA]</scope>
    <source>
        <strain evidence="1 2">LKV-178-WT-2A</strain>
    </source>
</reference>
<organism evidence="1 2">
    <name type="scientific">Hallella mizrahii</name>
    <dbReference type="NCBI Taxonomy" id="2606637"/>
    <lineage>
        <taxon>Bacteria</taxon>
        <taxon>Pseudomonadati</taxon>
        <taxon>Bacteroidota</taxon>
        <taxon>Bacteroidia</taxon>
        <taxon>Bacteroidales</taxon>
        <taxon>Prevotellaceae</taxon>
        <taxon>Hallella</taxon>
    </lineage>
</organism>